<dbReference type="Pfam" id="PF01734">
    <property type="entry name" value="Patatin"/>
    <property type="match status" value="1"/>
</dbReference>
<evidence type="ECO:0000259" key="3">
    <source>
        <dbReference type="PROSITE" id="PS51635"/>
    </source>
</evidence>
<dbReference type="AlphaFoldDB" id="A0A1Y3PLN9"/>
<evidence type="ECO:0000313" key="5">
    <source>
        <dbReference type="Proteomes" id="UP000196475"/>
    </source>
</evidence>
<dbReference type="InterPro" id="IPR016035">
    <property type="entry name" value="Acyl_Trfase/lysoPLipase"/>
</dbReference>
<dbReference type="Proteomes" id="UP000196475">
    <property type="component" value="Unassembled WGS sequence"/>
</dbReference>
<keyword evidence="2" id="KW-0442">Lipid degradation</keyword>
<keyword evidence="2" id="KW-0378">Hydrolase</keyword>
<dbReference type="InterPro" id="IPR052580">
    <property type="entry name" value="Lipid_Hydrolase"/>
</dbReference>
<name>A0A1Y3PLN9_9BACI</name>
<feature type="active site" description="Proton acceptor" evidence="2">
    <location>
        <position position="183"/>
    </location>
</feature>
<dbReference type="Gene3D" id="3.40.1090.10">
    <property type="entry name" value="Cytosolic phospholipase A2 catalytic domain"/>
    <property type="match status" value="2"/>
</dbReference>
<accession>A0A1Y3PLN9</accession>
<dbReference type="CDD" id="cd07207">
    <property type="entry name" value="Pat_ExoU_VipD_like"/>
    <property type="match status" value="1"/>
</dbReference>
<protein>
    <recommendedName>
        <fullName evidence="3">PNPLA domain-containing protein</fullName>
    </recommendedName>
</protein>
<dbReference type="EMBL" id="LZRT01000063">
    <property type="protein sequence ID" value="OUM88253.1"/>
    <property type="molecule type" value="Genomic_DNA"/>
</dbReference>
<sequence length="310" mass="35100">MWADAVFEGGGIRGIALVGAIQVAEENGYQWKRVAGTSSGAIVASLLAAGYTAGEMHRFFHEIDFTSFMKRSGWFRLPGIGLPLQLLLKKGLYSTGPLEDWLAKRLAERGVRTFSDLEEERLHIVATDITSGDVLVIPKDLQKYGLRPKGFPVAKAVAMSCAIPYFYQPVRLRTKKGTYMILDGALLSNYPVWLFDAKDKPRWPTFGFRLISDKWCKPHPTKTLFQYTHALTKTMIGAIDHLAIREADAVRTIFINTHHISATDFTLSMEEMDELYQSGRRAAEAFFRGWDFAAYCLKYRPRYQVNPVHH</sequence>
<reference evidence="5" key="1">
    <citation type="submission" date="2016-06" db="EMBL/GenBank/DDBJ databases">
        <authorList>
            <person name="Nascimento L."/>
            <person name="Pereira R.V."/>
            <person name="Martins L.F."/>
            <person name="Quaggio R.B."/>
            <person name="Silva A.M."/>
            <person name="Setubal J.C."/>
        </authorList>
    </citation>
    <scope>NUCLEOTIDE SEQUENCE [LARGE SCALE GENOMIC DNA]</scope>
</reference>
<feature type="short sequence motif" description="DGA/G" evidence="2">
    <location>
        <begin position="183"/>
        <end position="185"/>
    </location>
</feature>
<evidence type="ECO:0000256" key="2">
    <source>
        <dbReference type="PROSITE-ProRule" id="PRU01161"/>
    </source>
</evidence>
<dbReference type="GO" id="GO:0016042">
    <property type="term" value="P:lipid catabolic process"/>
    <property type="evidence" value="ECO:0007669"/>
    <property type="project" value="UniProtKB-UniRule"/>
</dbReference>
<keyword evidence="1 2" id="KW-0443">Lipid metabolism</keyword>
<dbReference type="InterPro" id="IPR002641">
    <property type="entry name" value="PNPLA_dom"/>
</dbReference>
<feature type="short sequence motif" description="GXSXG" evidence="2">
    <location>
        <begin position="36"/>
        <end position="40"/>
    </location>
</feature>
<gene>
    <name evidence="4" type="ORF">BAA01_08815</name>
</gene>
<feature type="short sequence motif" description="GXGXXG" evidence="2">
    <location>
        <begin position="9"/>
        <end position="14"/>
    </location>
</feature>
<dbReference type="PROSITE" id="PS51635">
    <property type="entry name" value="PNPLA"/>
    <property type="match status" value="1"/>
</dbReference>
<comment type="caution">
    <text evidence="4">The sequence shown here is derived from an EMBL/GenBank/DDBJ whole genome shotgun (WGS) entry which is preliminary data.</text>
</comment>
<evidence type="ECO:0000313" key="4">
    <source>
        <dbReference type="EMBL" id="OUM88253.1"/>
    </source>
</evidence>
<proteinExistence type="predicted"/>
<organism evidence="4 5">
    <name type="scientific">Bacillus thermozeamaize</name>
    <dbReference type="NCBI Taxonomy" id="230954"/>
    <lineage>
        <taxon>Bacteria</taxon>
        <taxon>Bacillati</taxon>
        <taxon>Bacillota</taxon>
        <taxon>Bacilli</taxon>
        <taxon>Bacillales</taxon>
        <taxon>Bacillaceae</taxon>
        <taxon>Bacillus</taxon>
    </lineage>
</organism>
<dbReference type="GO" id="GO:0016787">
    <property type="term" value="F:hydrolase activity"/>
    <property type="evidence" value="ECO:0007669"/>
    <property type="project" value="UniProtKB-UniRule"/>
</dbReference>
<dbReference type="PANTHER" id="PTHR46394:SF1">
    <property type="entry name" value="PNPLA DOMAIN-CONTAINING PROTEIN"/>
    <property type="match status" value="1"/>
</dbReference>
<dbReference type="SUPFAM" id="SSF52151">
    <property type="entry name" value="FabD/lysophospholipase-like"/>
    <property type="match status" value="1"/>
</dbReference>
<dbReference type="PANTHER" id="PTHR46394">
    <property type="entry name" value="ANNEXIN"/>
    <property type="match status" value="1"/>
</dbReference>
<feature type="domain" description="PNPLA" evidence="3">
    <location>
        <begin position="5"/>
        <end position="196"/>
    </location>
</feature>
<evidence type="ECO:0000256" key="1">
    <source>
        <dbReference type="ARBA" id="ARBA00023098"/>
    </source>
</evidence>
<feature type="active site" description="Nucleophile" evidence="2">
    <location>
        <position position="38"/>
    </location>
</feature>